<dbReference type="GO" id="GO:0001228">
    <property type="term" value="F:DNA-binding transcription activator activity, RNA polymerase II-specific"/>
    <property type="evidence" value="ECO:0007669"/>
    <property type="project" value="TreeGrafter"/>
</dbReference>
<dbReference type="FunFam" id="3.30.160.60:FF:000110">
    <property type="entry name" value="Zinc finger protein-like"/>
    <property type="match status" value="1"/>
</dbReference>
<proteinExistence type="inferred from homology"/>
<feature type="domain" description="C2H2-type" evidence="13">
    <location>
        <begin position="293"/>
        <end position="321"/>
    </location>
</feature>
<organism evidence="15 16">
    <name type="scientific">Glossina pallidipes</name>
    <name type="common">Tsetse fly</name>
    <dbReference type="NCBI Taxonomy" id="7398"/>
    <lineage>
        <taxon>Eukaryota</taxon>
        <taxon>Metazoa</taxon>
        <taxon>Ecdysozoa</taxon>
        <taxon>Arthropoda</taxon>
        <taxon>Hexapoda</taxon>
        <taxon>Insecta</taxon>
        <taxon>Pterygota</taxon>
        <taxon>Neoptera</taxon>
        <taxon>Endopterygota</taxon>
        <taxon>Diptera</taxon>
        <taxon>Brachycera</taxon>
        <taxon>Muscomorpha</taxon>
        <taxon>Hippoboscoidea</taxon>
        <taxon>Glossinidae</taxon>
        <taxon>Glossina</taxon>
    </lineage>
</organism>
<evidence type="ECO:0000256" key="4">
    <source>
        <dbReference type="ARBA" id="ARBA00022737"/>
    </source>
</evidence>
<dbReference type="Gene3D" id="3.40.1800.20">
    <property type="match status" value="1"/>
</dbReference>
<evidence type="ECO:0000256" key="11">
    <source>
        <dbReference type="PROSITE-ProRule" id="PRU00042"/>
    </source>
</evidence>
<dbReference type="Pfam" id="PF00096">
    <property type="entry name" value="zf-C2H2"/>
    <property type="match status" value="4"/>
</dbReference>
<dbReference type="SUPFAM" id="SSF57667">
    <property type="entry name" value="beta-beta-alpha zinc fingers"/>
    <property type="match status" value="5"/>
</dbReference>
<feature type="binding site" evidence="12">
    <location>
        <position position="4"/>
    </location>
    <ligand>
        <name>Zn(2+)</name>
        <dbReference type="ChEBI" id="CHEBI:29105"/>
    </ligand>
</feature>
<keyword evidence="16" id="KW-1185">Reference proteome</keyword>
<evidence type="ECO:0000256" key="9">
    <source>
        <dbReference type="ARBA" id="ARBA00023163"/>
    </source>
</evidence>
<dbReference type="PROSITE" id="PS50157">
    <property type="entry name" value="ZINC_FINGER_C2H2_2"/>
    <property type="match status" value="7"/>
</dbReference>
<feature type="binding site" evidence="12">
    <location>
        <position position="55"/>
    </location>
    <ligand>
        <name>Zn(2+)</name>
        <dbReference type="ChEBI" id="CHEBI:29105"/>
    </ligand>
</feature>
<feature type="binding site" evidence="12">
    <location>
        <position position="7"/>
    </location>
    <ligand>
        <name>Zn(2+)</name>
        <dbReference type="ChEBI" id="CHEBI:29105"/>
    </ligand>
</feature>
<evidence type="ECO:0008006" key="17">
    <source>
        <dbReference type="Google" id="ProtNLM"/>
    </source>
</evidence>
<comment type="subcellular location">
    <subcellularLocation>
        <location evidence="1">Nucleus</location>
    </subcellularLocation>
</comment>
<dbReference type="FunFam" id="3.30.160.60:FF:000446">
    <property type="entry name" value="Zinc finger protein"/>
    <property type="match status" value="1"/>
</dbReference>
<evidence type="ECO:0000313" key="15">
    <source>
        <dbReference type="EnsemblMetazoa" id="GPAI004781-PA"/>
    </source>
</evidence>
<reference evidence="16" key="1">
    <citation type="submission" date="2014-03" db="EMBL/GenBank/DDBJ databases">
        <authorList>
            <person name="Aksoy S."/>
            <person name="Warren W."/>
            <person name="Wilson R.K."/>
        </authorList>
    </citation>
    <scope>NUCLEOTIDE SEQUENCE [LARGE SCALE GENOMIC DNA]</scope>
    <source>
        <strain evidence="16">IAEA</strain>
    </source>
</reference>
<evidence type="ECO:0000256" key="3">
    <source>
        <dbReference type="ARBA" id="ARBA00022723"/>
    </source>
</evidence>
<accession>A0A1A9Z5V3</accession>
<dbReference type="GO" id="GO:0000978">
    <property type="term" value="F:RNA polymerase II cis-regulatory region sequence-specific DNA binding"/>
    <property type="evidence" value="ECO:0007669"/>
    <property type="project" value="TreeGrafter"/>
</dbReference>
<dbReference type="Gene3D" id="3.30.160.60">
    <property type="entry name" value="Classic Zinc Finger"/>
    <property type="match status" value="6"/>
</dbReference>
<dbReference type="VEuPathDB" id="VectorBase:GPAI004781"/>
<dbReference type="PANTHER" id="PTHR24393:SF15">
    <property type="entry name" value="IP01243P-RELATED"/>
    <property type="match status" value="1"/>
</dbReference>
<dbReference type="AlphaFoldDB" id="A0A1A9Z5V3"/>
<dbReference type="Proteomes" id="UP000092445">
    <property type="component" value="Unassembled WGS sequence"/>
</dbReference>
<feature type="domain" description="C2H2-type" evidence="13">
    <location>
        <begin position="470"/>
        <end position="497"/>
    </location>
</feature>
<evidence type="ECO:0000256" key="2">
    <source>
        <dbReference type="ARBA" id="ARBA00006991"/>
    </source>
</evidence>
<dbReference type="PROSITE" id="PS51915">
    <property type="entry name" value="ZAD"/>
    <property type="match status" value="1"/>
</dbReference>
<sequence>MLFCRLCLTKANDFKHLCDEKGQGSEIYHITVKYFDPMWFSFKDNVESKVICNKCWQHINEFYCFQENVMKAQTQLEENSKNLRLLIEMKNGNDLEPVKGMHDGNQIECSNYLKAYKSESCQTSEDDGQSNSELQKIIELPRRSKRLKNAADEAPNVKQKYNTAKNSCSPGEEICKNLQTNQRRKKPINLNNDVSNNNFLSSREKKNINKSSNKCQENHLKKTLEYDAFISEWKRDLDCVICNNSLPNFTILRTHFRQEHPDQKCYVVCCKHKLYDRFQLVEHIRLHIDPNTFKCEVCGKCATNSRNLKKHMREMHSDDKNERQFECNVCNKRFARKAILKAHMDIHATGNKDHLCKVCGKGFVLLSRLRIHERSVHDAIRVCDQCGKKIAGKYALKQHLLEHSGIIKPTWSCDQCDAKLNSHYSLKRHKEIKHNDGSTLYICSECGKCSTSVHALRNHKKNVHQTIRKYKCNICDKAFKIALTLREHMASHTGEELYKCPHCPKTFKVSSNMHHHRKKFHPLEWAQGRKQRKQRSDVDSSLISNEVIL</sequence>
<keyword evidence="3 12" id="KW-0479">Metal-binding</keyword>
<dbReference type="PROSITE" id="PS00028">
    <property type="entry name" value="ZINC_FINGER_C2H2_1"/>
    <property type="match status" value="6"/>
</dbReference>
<keyword evidence="4" id="KW-0677">Repeat</keyword>
<keyword evidence="5 11" id="KW-0863">Zinc-finger</keyword>
<dbReference type="Pfam" id="PF07776">
    <property type="entry name" value="zf-AD"/>
    <property type="match status" value="1"/>
</dbReference>
<dbReference type="InterPro" id="IPR036236">
    <property type="entry name" value="Znf_C2H2_sf"/>
</dbReference>
<dbReference type="FunFam" id="3.30.160.60:FF:000145">
    <property type="entry name" value="Zinc finger protein 574"/>
    <property type="match status" value="1"/>
</dbReference>
<feature type="domain" description="C2H2-type" evidence="13">
    <location>
        <begin position="441"/>
        <end position="469"/>
    </location>
</feature>
<evidence type="ECO:0000256" key="1">
    <source>
        <dbReference type="ARBA" id="ARBA00004123"/>
    </source>
</evidence>
<name>A0A1A9Z5V3_GLOPL</name>
<evidence type="ECO:0000256" key="6">
    <source>
        <dbReference type="ARBA" id="ARBA00022833"/>
    </source>
</evidence>
<dbReference type="GO" id="GO:0008270">
    <property type="term" value="F:zinc ion binding"/>
    <property type="evidence" value="ECO:0007669"/>
    <property type="project" value="UniProtKB-UniRule"/>
</dbReference>
<evidence type="ECO:0000256" key="7">
    <source>
        <dbReference type="ARBA" id="ARBA00023015"/>
    </source>
</evidence>
<dbReference type="SMART" id="SM00868">
    <property type="entry name" value="zf-AD"/>
    <property type="match status" value="1"/>
</dbReference>
<dbReference type="SMART" id="SM00355">
    <property type="entry name" value="ZnF_C2H2"/>
    <property type="match status" value="10"/>
</dbReference>
<keyword evidence="7" id="KW-0805">Transcription regulation</keyword>
<evidence type="ECO:0000256" key="12">
    <source>
        <dbReference type="PROSITE-ProRule" id="PRU01263"/>
    </source>
</evidence>
<feature type="binding site" evidence="12">
    <location>
        <position position="52"/>
    </location>
    <ligand>
        <name>Zn(2+)</name>
        <dbReference type="ChEBI" id="CHEBI:29105"/>
    </ligand>
</feature>
<dbReference type="Pfam" id="PF13912">
    <property type="entry name" value="zf-C2H2_6"/>
    <property type="match status" value="1"/>
</dbReference>
<keyword evidence="10" id="KW-0539">Nucleus</keyword>
<dbReference type="InterPro" id="IPR013087">
    <property type="entry name" value="Znf_C2H2_type"/>
</dbReference>
<comment type="similarity">
    <text evidence="2">Belongs to the krueppel C2H2-type zinc-finger protein family.</text>
</comment>
<protein>
    <recommendedName>
        <fullName evidence="17">Transcription factor grauzone</fullName>
    </recommendedName>
</protein>
<dbReference type="STRING" id="7398.A0A1A9Z5V3"/>
<dbReference type="PANTHER" id="PTHR24393">
    <property type="entry name" value="ZINC FINGER PROTEIN"/>
    <property type="match status" value="1"/>
</dbReference>
<evidence type="ECO:0000259" key="13">
    <source>
        <dbReference type="PROSITE" id="PS50157"/>
    </source>
</evidence>
<feature type="domain" description="C2H2-type" evidence="13">
    <location>
        <begin position="354"/>
        <end position="382"/>
    </location>
</feature>
<feature type="domain" description="C2H2-type" evidence="13">
    <location>
        <begin position="325"/>
        <end position="352"/>
    </location>
</feature>
<dbReference type="SUPFAM" id="SSF57716">
    <property type="entry name" value="Glucocorticoid receptor-like (DNA-binding domain)"/>
    <property type="match status" value="1"/>
</dbReference>
<feature type="domain" description="C2H2-type" evidence="13">
    <location>
        <begin position="498"/>
        <end position="526"/>
    </location>
</feature>
<evidence type="ECO:0000256" key="8">
    <source>
        <dbReference type="ARBA" id="ARBA00023125"/>
    </source>
</evidence>
<keyword evidence="8" id="KW-0238">DNA-binding</keyword>
<evidence type="ECO:0000256" key="10">
    <source>
        <dbReference type="ARBA" id="ARBA00023242"/>
    </source>
</evidence>
<keyword evidence="9" id="KW-0804">Transcription</keyword>
<evidence type="ECO:0000313" key="16">
    <source>
        <dbReference type="Proteomes" id="UP000092445"/>
    </source>
</evidence>
<dbReference type="InterPro" id="IPR012934">
    <property type="entry name" value="Znf_AD"/>
</dbReference>
<keyword evidence="6 12" id="KW-0862">Zinc</keyword>
<dbReference type="GO" id="GO:0005634">
    <property type="term" value="C:nucleus"/>
    <property type="evidence" value="ECO:0007669"/>
    <property type="project" value="UniProtKB-SubCell"/>
</dbReference>
<dbReference type="EnsemblMetazoa" id="GPAI004781-RA">
    <property type="protein sequence ID" value="GPAI004781-PA"/>
    <property type="gene ID" value="GPAI004781"/>
</dbReference>
<reference evidence="15" key="2">
    <citation type="submission" date="2020-05" db="UniProtKB">
        <authorList>
            <consortium name="EnsemblMetazoa"/>
        </authorList>
    </citation>
    <scope>IDENTIFICATION</scope>
    <source>
        <strain evidence="15">IAEA</strain>
    </source>
</reference>
<feature type="domain" description="ZAD" evidence="14">
    <location>
        <begin position="2"/>
        <end position="79"/>
    </location>
</feature>
<evidence type="ECO:0000256" key="5">
    <source>
        <dbReference type="ARBA" id="ARBA00022771"/>
    </source>
</evidence>
<feature type="domain" description="C2H2-type" evidence="13">
    <location>
        <begin position="381"/>
        <end position="405"/>
    </location>
</feature>
<evidence type="ECO:0000259" key="14">
    <source>
        <dbReference type="PROSITE" id="PS51915"/>
    </source>
</evidence>